<gene>
    <name evidence="17 19 20" type="ORF">SRAE_2000294600</name>
</gene>
<dbReference type="PROSITE" id="PS00116">
    <property type="entry name" value="DNA_POLYMERASE_B"/>
    <property type="match status" value="1"/>
</dbReference>
<dbReference type="GO" id="GO:0006272">
    <property type="term" value="P:leading strand elongation"/>
    <property type="evidence" value="ECO:0007669"/>
    <property type="project" value="TreeGrafter"/>
</dbReference>
<reference evidence="19" key="2">
    <citation type="submission" date="2020-12" db="UniProtKB">
        <authorList>
            <consortium name="WormBaseParasite"/>
        </authorList>
    </citation>
    <scope>IDENTIFICATION</scope>
</reference>
<dbReference type="EMBL" id="LN609529">
    <property type="protein sequence ID" value="CEF68288.1"/>
    <property type="molecule type" value="Genomic_DNA"/>
</dbReference>
<keyword evidence="6" id="KW-0479">Metal-binding</keyword>
<evidence type="ECO:0000313" key="20">
    <source>
        <dbReference type="WormBase" id="SRAE_2000294600"/>
    </source>
</evidence>
<organism evidence="17">
    <name type="scientific">Strongyloides ratti</name>
    <name type="common">Parasitic roundworm</name>
    <dbReference type="NCBI Taxonomy" id="34506"/>
    <lineage>
        <taxon>Eukaryota</taxon>
        <taxon>Metazoa</taxon>
        <taxon>Ecdysozoa</taxon>
        <taxon>Nematoda</taxon>
        <taxon>Chromadorea</taxon>
        <taxon>Rhabditida</taxon>
        <taxon>Tylenchina</taxon>
        <taxon>Panagrolaimomorpha</taxon>
        <taxon>Strongyloidoidea</taxon>
        <taxon>Strongyloididae</taxon>
        <taxon>Strongyloides</taxon>
    </lineage>
</organism>
<keyword evidence="3 12" id="KW-0808">Transferase</keyword>
<dbReference type="InterPro" id="IPR006134">
    <property type="entry name" value="DNA-dir_DNA_pol_B_multi_dom"/>
</dbReference>
<dbReference type="Gene3D" id="2.40.50.730">
    <property type="match status" value="1"/>
</dbReference>
<keyword evidence="11" id="KW-0539">Nucleus</keyword>
<evidence type="ECO:0000256" key="1">
    <source>
        <dbReference type="ARBA" id="ARBA00004123"/>
    </source>
</evidence>
<evidence type="ECO:0000256" key="5">
    <source>
        <dbReference type="ARBA" id="ARBA00022705"/>
    </source>
</evidence>
<keyword evidence="7" id="KW-0863">Zinc-finger</keyword>
<dbReference type="GO" id="GO:0003697">
    <property type="term" value="F:single-stranded DNA binding"/>
    <property type="evidence" value="ECO:0007669"/>
    <property type="project" value="TreeGrafter"/>
</dbReference>
<dbReference type="Gene3D" id="3.30.70.2820">
    <property type="match status" value="1"/>
</dbReference>
<evidence type="ECO:0000313" key="18">
    <source>
        <dbReference type="Proteomes" id="UP000035682"/>
    </source>
</evidence>
<dbReference type="Gene3D" id="1.10.3200.20">
    <property type="entry name" value="DNA Polymerase alpha, zinc finger"/>
    <property type="match status" value="1"/>
</dbReference>
<evidence type="ECO:0000259" key="15">
    <source>
        <dbReference type="Pfam" id="PF08996"/>
    </source>
</evidence>
<keyword evidence="8" id="KW-0862">Zinc</keyword>
<dbReference type="Pfam" id="PF12254">
    <property type="entry name" value="DNA_pol_alpha_N"/>
    <property type="match status" value="1"/>
</dbReference>
<dbReference type="PANTHER" id="PTHR45861">
    <property type="entry name" value="DNA POLYMERASE ALPHA CATALYTIC SUBUNIT"/>
    <property type="match status" value="1"/>
</dbReference>
<evidence type="ECO:0000256" key="10">
    <source>
        <dbReference type="ARBA" id="ARBA00023125"/>
    </source>
</evidence>
<evidence type="ECO:0000256" key="9">
    <source>
        <dbReference type="ARBA" id="ARBA00022932"/>
    </source>
</evidence>
<dbReference type="InterPro" id="IPR045846">
    <property type="entry name" value="POLBc_alpha"/>
</dbReference>
<dbReference type="InterPro" id="IPR024647">
    <property type="entry name" value="DNA_pol_a_cat_su_N"/>
</dbReference>
<evidence type="ECO:0000256" key="12">
    <source>
        <dbReference type="RuleBase" id="RU000442"/>
    </source>
</evidence>
<dbReference type="Pfam" id="PF08996">
    <property type="entry name" value="zf-DNA_Pol"/>
    <property type="match status" value="1"/>
</dbReference>
<dbReference type="WormBase" id="SRAE_2000294600">
    <property type="protein sequence ID" value="SRP02457"/>
    <property type="gene ID" value="WBGene00263165"/>
</dbReference>
<feature type="region of interest" description="Disordered" evidence="13">
    <location>
        <begin position="1"/>
        <end position="28"/>
    </location>
</feature>
<dbReference type="InterPro" id="IPR012337">
    <property type="entry name" value="RNaseH-like_sf"/>
</dbReference>
<protein>
    <recommendedName>
        <fullName evidence="12">DNA polymerase</fullName>
        <ecNumber evidence="12">2.7.7.7</ecNumber>
    </recommendedName>
</protein>
<proteinExistence type="inferred from homology"/>
<dbReference type="SUPFAM" id="SSF90234">
    <property type="entry name" value="Zinc finger domain of DNA polymerase-alpha"/>
    <property type="match status" value="1"/>
</dbReference>
<dbReference type="GO" id="GO:1902975">
    <property type="term" value="P:mitotic DNA replication initiation"/>
    <property type="evidence" value="ECO:0007669"/>
    <property type="project" value="InterPro"/>
</dbReference>
<evidence type="ECO:0000313" key="17">
    <source>
        <dbReference type="EMBL" id="CEF68288.1"/>
    </source>
</evidence>
<dbReference type="eggNOG" id="KOG0970">
    <property type="taxonomic scope" value="Eukaryota"/>
</dbReference>
<evidence type="ECO:0000256" key="8">
    <source>
        <dbReference type="ARBA" id="ARBA00022833"/>
    </source>
</evidence>
<evidence type="ECO:0000256" key="2">
    <source>
        <dbReference type="ARBA" id="ARBA00005755"/>
    </source>
</evidence>
<evidence type="ECO:0000256" key="7">
    <source>
        <dbReference type="ARBA" id="ARBA00022771"/>
    </source>
</evidence>
<dbReference type="Gene3D" id="1.10.132.60">
    <property type="entry name" value="DNA polymerase family B, C-terminal domain"/>
    <property type="match status" value="1"/>
</dbReference>
<feature type="domain" description="Zinc finger DNA-directed DNA polymerase family B alpha" evidence="15">
    <location>
        <begin position="1232"/>
        <end position="1420"/>
    </location>
</feature>
<dbReference type="NCBIfam" id="TIGR00592">
    <property type="entry name" value="pol2"/>
    <property type="match status" value="1"/>
</dbReference>
<evidence type="ECO:0000259" key="16">
    <source>
        <dbReference type="Pfam" id="PF12254"/>
    </source>
</evidence>
<dbReference type="InterPro" id="IPR006172">
    <property type="entry name" value="DNA-dir_DNA_pol_B"/>
</dbReference>
<dbReference type="Pfam" id="PF00136">
    <property type="entry name" value="DNA_pol_B"/>
    <property type="match status" value="1"/>
</dbReference>
<evidence type="ECO:0000256" key="13">
    <source>
        <dbReference type="SAM" id="MobiDB-lite"/>
    </source>
</evidence>
<dbReference type="SMART" id="SM00486">
    <property type="entry name" value="POLBc"/>
    <property type="match status" value="1"/>
</dbReference>
<dbReference type="InterPro" id="IPR042087">
    <property type="entry name" value="DNA_pol_B_thumb"/>
</dbReference>
<dbReference type="InterPro" id="IPR015088">
    <property type="entry name" value="Znf_DNA-dir_DNA_pol_B_alpha"/>
</dbReference>
<keyword evidence="10 12" id="KW-0238">DNA-binding</keyword>
<dbReference type="GO" id="GO:0003887">
    <property type="term" value="F:DNA-directed DNA polymerase activity"/>
    <property type="evidence" value="ECO:0007669"/>
    <property type="project" value="UniProtKB-KW"/>
</dbReference>
<dbReference type="InterPro" id="IPR017964">
    <property type="entry name" value="DNA-dir_DNA_pol_B_CS"/>
</dbReference>
<comment type="catalytic activity">
    <reaction evidence="12">
        <text>DNA(n) + a 2'-deoxyribonucleoside 5'-triphosphate = DNA(n+1) + diphosphate</text>
        <dbReference type="Rhea" id="RHEA:22508"/>
        <dbReference type="Rhea" id="RHEA-COMP:17339"/>
        <dbReference type="Rhea" id="RHEA-COMP:17340"/>
        <dbReference type="ChEBI" id="CHEBI:33019"/>
        <dbReference type="ChEBI" id="CHEBI:61560"/>
        <dbReference type="ChEBI" id="CHEBI:173112"/>
        <dbReference type="EC" id="2.7.7.7"/>
    </reaction>
</comment>
<reference evidence="17 18" key="1">
    <citation type="submission" date="2014-09" db="EMBL/GenBank/DDBJ databases">
        <authorList>
            <person name="Martin A.A."/>
        </authorList>
    </citation>
    <scope>NUCLEOTIDE SEQUENCE</scope>
    <source>
        <strain evidence="18">ED321</strain>
        <strain evidence="17">ED321 Heterogonic</strain>
    </source>
</reference>
<dbReference type="SUPFAM" id="SSF53098">
    <property type="entry name" value="Ribonuclease H-like"/>
    <property type="match status" value="1"/>
</dbReference>
<evidence type="ECO:0000256" key="4">
    <source>
        <dbReference type="ARBA" id="ARBA00022695"/>
    </source>
</evidence>
<dbReference type="EC" id="2.7.7.7" evidence="12"/>
<dbReference type="GeneID" id="36380658"/>
<dbReference type="GO" id="GO:0003688">
    <property type="term" value="F:DNA replication origin binding"/>
    <property type="evidence" value="ECO:0007669"/>
    <property type="project" value="TreeGrafter"/>
</dbReference>
<keyword evidence="4 12" id="KW-0548">Nucleotidyltransferase</keyword>
<dbReference type="InterPro" id="IPR043502">
    <property type="entry name" value="DNA/RNA_pol_sf"/>
</dbReference>
<dbReference type="CTD" id="36380658"/>
<dbReference type="OMA" id="MTKMNVG"/>
<dbReference type="PANTHER" id="PTHR45861:SF1">
    <property type="entry name" value="DNA POLYMERASE ALPHA CATALYTIC SUBUNIT"/>
    <property type="match status" value="1"/>
</dbReference>
<evidence type="ECO:0000259" key="14">
    <source>
        <dbReference type="Pfam" id="PF00136"/>
    </source>
</evidence>
<dbReference type="Proteomes" id="UP000035682">
    <property type="component" value="Unplaced"/>
</dbReference>
<comment type="subcellular location">
    <subcellularLocation>
        <location evidence="1">Nucleus</location>
    </subcellularLocation>
</comment>
<dbReference type="SUPFAM" id="SSF56672">
    <property type="entry name" value="DNA/RNA polymerases"/>
    <property type="match status" value="1"/>
</dbReference>
<name>A0A090LJJ3_STRRB</name>
<dbReference type="CDD" id="cd05532">
    <property type="entry name" value="POLBc_alpha"/>
    <property type="match status" value="1"/>
</dbReference>
<keyword evidence="9 12" id="KW-0239">DNA-directed DNA polymerase</keyword>
<sequence>MSSSDEEIVINRSAKRSNRSVPKNSAKEETLAKIREARAGGIKYKPNIEVKDVYETIDEEEYQKLVNERQKNAFVVNDIGDGYCSDEDDIVDEYDTIEEEEKNIKIKKNKNQKSKKGGIKNFFNVAPKEKVNDNMTVKFDEDEVLKDLLKEFDGAEETKNSDIVEPHVRNPFKRHLQSPVENEKPIKSAKIFSTPVKANTPVNEMEHIITSQEKVILDDSKNIKNEKNKSEDVVMTDVTSKTNDDMVDDFDESLDDTVFKEQKIKKVESNKGLNVCEAENFVEEEVHQDNEDIIESQDDVDFVEDFNDSVGINNLESDDNKITMYFLDAFEDPIKHPSDVYLFGKMNTGKYHSKSVCLKLHNIERQVFFLPRIIRFKDGNDTDILVKMADVHEEVRSILLKDYNITIFKSRVVKKKLAFEDEELNNKEIECLEVRYNAKLPRLSSTLSGETFFKVCNTTATSLERVLLECNIMGPSVIQIKNAKPVDSKISYCQLEFSCDMEKMDNISNPENFKTLRVPAKMVSFNVITDSTRKNENGIVMINGAFDLVNSSIDKICTDPKRIIKFCYMTNPYGMSIPFNWKEKCKAKGIAHIEYLKNEREVILKFLGFLEKNDFDFYIGHDFTEMLSKLVKRLNDLKIPQWSRISRLKRTVDISKVSYAKSNQSELICGRLVADSRISAMELLKAKSYDLDDLVEQLFGIKRDAYYISDAVNEIYKNGQALAGFIEKCIEDSKYSINIVSKLDTIPLFAQITRTVGGVFSRTLLGGRSERNEYLLLHAFHNRNYIPPDKHIKISSRSVKKENDTIIGTKKTTFSGGMVLEPLKGLYDTFIVLLDFNSLYPSIIQEYNICFTTIPNCRKEFDDEQNLPEAPGSSKQLGILPVEIRKLVDSRRFVKNTLKNVKKLDQLERRKLEIKQMALKLTANSMYGCLGFDASRFCAKSLAALVTFKGREILLSTKNLVEKAGYRVIYGDTDSIMINSNSRSLNEAKDIATTVKKLVNKCYKNLELDLDGVYKKLLLLKKKKYAGLSVNPNNEMEIKCELKGLDIVRRDWSVLVKETGNTVINLIFSKDREDLSFEIISMLGSLKNKIINGEFSLDKFEIFKQLTKNPTEYGDIKSQPHVSVALRLNKTGQFHYKAGDVVKYIICDDGTTNSAPQRSYHKMEIEAKQSLKVDVDYYLKQQISPVIRRLCEPIEEINPIQIDEALGLDTTALRRKLLENDNPMDEDDMDATFEQNYDSCESFTFNCPNPECMVEIEIRTPVITFENITKFALEQCNKCNCNFYEKKGYIINCLIEQLRKQIKNYCTSVYICDDETCAYQSQRPPIKISKHGPMCLKCENGVMKKKYSIRKLYDQQCFFRNIFDIEQAITHGYISPEGKEQLEKTVNYLEYKEIYLYLLNIVNKYINMNTFNIVDLDFIFAPSFS</sequence>
<dbReference type="PRINTS" id="PR00106">
    <property type="entry name" value="DNAPOLB"/>
</dbReference>
<dbReference type="InterPro" id="IPR038256">
    <property type="entry name" value="Pol_alpha_znc_sf"/>
</dbReference>
<dbReference type="GO" id="GO:0003682">
    <property type="term" value="F:chromatin binding"/>
    <property type="evidence" value="ECO:0007669"/>
    <property type="project" value="TreeGrafter"/>
</dbReference>
<dbReference type="GO" id="GO:0006273">
    <property type="term" value="P:lagging strand elongation"/>
    <property type="evidence" value="ECO:0007669"/>
    <property type="project" value="TreeGrafter"/>
</dbReference>
<feature type="domain" description="DNA-directed DNA polymerase family B multifunctional" evidence="14">
    <location>
        <begin position="760"/>
        <end position="1194"/>
    </location>
</feature>
<feature type="domain" description="DNA polymerase alpha catalytic subunit N-terminal" evidence="16">
    <location>
        <begin position="31"/>
        <end position="86"/>
    </location>
</feature>
<dbReference type="WBParaSite" id="SRAE_2000294600.1">
    <property type="protein sequence ID" value="SRAE_2000294600.1"/>
    <property type="gene ID" value="WBGene00263165"/>
</dbReference>
<dbReference type="GO" id="GO:0005658">
    <property type="term" value="C:alpha DNA polymerase:primase complex"/>
    <property type="evidence" value="ECO:0007669"/>
    <property type="project" value="TreeGrafter"/>
</dbReference>
<dbReference type="InterPro" id="IPR023211">
    <property type="entry name" value="DNA_pol_palm_dom_sf"/>
</dbReference>
<dbReference type="Gene3D" id="3.30.420.10">
    <property type="entry name" value="Ribonuclease H-like superfamily/Ribonuclease H"/>
    <property type="match status" value="1"/>
</dbReference>
<dbReference type="OrthoDB" id="6755010at2759"/>
<dbReference type="Gene3D" id="3.90.1600.10">
    <property type="entry name" value="Palm domain of DNA polymerase"/>
    <property type="match status" value="2"/>
</dbReference>
<evidence type="ECO:0000256" key="3">
    <source>
        <dbReference type="ARBA" id="ARBA00022679"/>
    </source>
</evidence>
<accession>A0A090LJJ3</accession>
<dbReference type="RefSeq" id="XP_024507488.1">
    <property type="nucleotide sequence ID" value="XM_024654081.1"/>
</dbReference>
<keyword evidence="18" id="KW-1185">Reference proteome</keyword>
<evidence type="ECO:0000313" key="19">
    <source>
        <dbReference type="WBParaSite" id="SRAE_2000294600.1"/>
    </source>
</evidence>
<dbReference type="STRING" id="34506.A0A090LJJ3"/>
<evidence type="ECO:0000256" key="6">
    <source>
        <dbReference type="ARBA" id="ARBA00022723"/>
    </source>
</evidence>
<keyword evidence="5 12" id="KW-0235">DNA replication</keyword>
<evidence type="ECO:0000256" key="11">
    <source>
        <dbReference type="ARBA" id="ARBA00023242"/>
    </source>
</evidence>
<dbReference type="InterPro" id="IPR036397">
    <property type="entry name" value="RNaseH_sf"/>
</dbReference>
<comment type="similarity">
    <text evidence="2 12">Belongs to the DNA polymerase type-B family.</text>
</comment>
<dbReference type="GO" id="GO:0000166">
    <property type="term" value="F:nucleotide binding"/>
    <property type="evidence" value="ECO:0007669"/>
    <property type="project" value="InterPro"/>
</dbReference>
<dbReference type="GO" id="GO:0008270">
    <property type="term" value="F:zinc ion binding"/>
    <property type="evidence" value="ECO:0007669"/>
    <property type="project" value="UniProtKB-KW"/>
</dbReference>